<proteinExistence type="predicted"/>
<keyword evidence="1" id="KW-0813">Transport</keyword>
<protein>
    <submittedName>
        <fullName evidence="5">ABC transporter ATP-binding protein</fullName>
    </submittedName>
</protein>
<reference evidence="5" key="1">
    <citation type="journal article" date="2020" name="mSystems">
        <title>Genome- and Community-Level Interaction Insights into Carbon Utilization and Element Cycling Functions of Hydrothermarchaeota in Hydrothermal Sediment.</title>
        <authorList>
            <person name="Zhou Z."/>
            <person name="Liu Y."/>
            <person name="Xu W."/>
            <person name="Pan J."/>
            <person name="Luo Z.H."/>
            <person name="Li M."/>
        </authorList>
    </citation>
    <scope>NUCLEOTIDE SEQUENCE [LARGE SCALE GENOMIC DNA]</scope>
    <source>
        <strain evidence="5">SpSt-1056</strain>
    </source>
</reference>
<dbReference type="PROSITE" id="PS00211">
    <property type="entry name" value="ABC_TRANSPORTER_1"/>
    <property type="match status" value="1"/>
</dbReference>
<feature type="domain" description="ABC transporter" evidence="4">
    <location>
        <begin position="2"/>
        <end position="222"/>
    </location>
</feature>
<comment type="caution">
    <text evidence="5">The sequence shown here is derived from an EMBL/GenBank/DDBJ whole genome shotgun (WGS) entry which is preliminary data.</text>
</comment>
<gene>
    <name evidence="5" type="ORF">ENM11_04745</name>
</gene>
<evidence type="ECO:0000256" key="2">
    <source>
        <dbReference type="ARBA" id="ARBA00022741"/>
    </source>
</evidence>
<dbReference type="GO" id="GO:0005524">
    <property type="term" value="F:ATP binding"/>
    <property type="evidence" value="ECO:0007669"/>
    <property type="project" value="UniProtKB-KW"/>
</dbReference>
<dbReference type="SMART" id="SM00382">
    <property type="entry name" value="AAA"/>
    <property type="match status" value="1"/>
</dbReference>
<organism evidence="5">
    <name type="scientific">Caldiarchaeum subterraneum</name>
    <dbReference type="NCBI Taxonomy" id="311458"/>
    <lineage>
        <taxon>Archaea</taxon>
        <taxon>Nitrososphaerota</taxon>
        <taxon>Candidatus Caldarchaeales</taxon>
        <taxon>Candidatus Caldarchaeaceae</taxon>
        <taxon>Candidatus Caldarchaeum</taxon>
    </lineage>
</organism>
<evidence type="ECO:0000313" key="5">
    <source>
        <dbReference type="EMBL" id="HHK68448.1"/>
    </source>
</evidence>
<dbReference type="SUPFAM" id="SSF52540">
    <property type="entry name" value="P-loop containing nucleoside triphosphate hydrolases"/>
    <property type="match status" value="1"/>
</dbReference>
<dbReference type="InterPro" id="IPR050166">
    <property type="entry name" value="ABC_transporter_ATP-bind"/>
</dbReference>
<keyword evidence="3 5" id="KW-0067">ATP-binding</keyword>
<sequence length="233" mass="25775">MVIEVLKDMNIELKFGEFLGVVGQSGSGKTTLLKIMAGLLKPTSGIVLYKGKPVNGPTPAISLVFQEPALFPWLTVLENVVLALKRFENLSKDEMVERAKAYLDMVGLSGFEYAYPGELSGGMKQRVVLARALVTNPDVLLMDEPFSNVDPLTAVALRREIDMLRAHETLPPSSVLLVSHNVEEIVELSDRVLVLSGRPAQVKGEVLISMEKPRDRRSPAFYEYVDQIFTLMS</sequence>
<dbReference type="Pfam" id="PF00005">
    <property type="entry name" value="ABC_tran"/>
    <property type="match status" value="1"/>
</dbReference>
<dbReference type="PANTHER" id="PTHR42788:SF13">
    <property type="entry name" value="ALIPHATIC SULFONATES IMPORT ATP-BINDING PROTEIN SSUB"/>
    <property type="match status" value="1"/>
</dbReference>
<keyword evidence="2" id="KW-0547">Nucleotide-binding</keyword>
<dbReference type="PROSITE" id="PS50893">
    <property type="entry name" value="ABC_TRANSPORTER_2"/>
    <property type="match status" value="1"/>
</dbReference>
<accession>A0A7C5QD82</accession>
<dbReference type="InterPro" id="IPR003439">
    <property type="entry name" value="ABC_transporter-like_ATP-bd"/>
</dbReference>
<dbReference type="InterPro" id="IPR017871">
    <property type="entry name" value="ABC_transporter-like_CS"/>
</dbReference>
<dbReference type="Gene3D" id="3.40.50.300">
    <property type="entry name" value="P-loop containing nucleotide triphosphate hydrolases"/>
    <property type="match status" value="1"/>
</dbReference>
<dbReference type="InterPro" id="IPR003593">
    <property type="entry name" value="AAA+_ATPase"/>
</dbReference>
<evidence type="ECO:0000256" key="3">
    <source>
        <dbReference type="ARBA" id="ARBA00022840"/>
    </source>
</evidence>
<evidence type="ECO:0000259" key="4">
    <source>
        <dbReference type="PROSITE" id="PS50893"/>
    </source>
</evidence>
<name>A0A7C5QD82_CALS0</name>
<dbReference type="AlphaFoldDB" id="A0A7C5QD82"/>
<dbReference type="InterPro" id="IPR027417">
    <property type="entry name" value="P-loop_NTPase"/>
</dbReference>
<dbReference type="CDD" id="cd03293">
    <property type="entry name" value="ABC_NrtD_SsuB_transporters"/>
    <property type="match status" value="1"/>
</dbReference>
<dbReference type="GO" id="GO:0016887">
    <property type="term" value="F:ATP hydrolysis activity"/>
    <property type="evidence" value="ECO:0007669"/>
    <property type="project" value="InterPro"/>
</dbReference>
<dbReference type="EMBL" id="DRWN01000031">
    <property type="protein sequence ID" value="HHK68448.1"/>
    <property type="molecule type" value="Genomic_DNA"/>
</dbReference>
<evidence type="ECO:0000256" key="1">
    <source>
        <dbReference type="ARBA" id="ARBA00022448"/>
    </source>
</evidence>
<dbReference type="PANTHER" id="PTHR42788">
    <property type="entry name" value="TAURINE IMPORT ATP-BINDING PROTEIN-RELATED"/>
    <property type="match status" value="1"/>
</dbReference>